<evidence type="ECO:0000256" key="8">
    <source>
        <dbReference type="ARBA" id="ARBA00049244"/>
    </source>
</evidence>
<evidence type="ECO:0000259" key="9">
    <source>
        <dbReference type="Pfam" id="PF06144"/>
    </source>
</evidence>
<dbReference type="Pfam" id="PF21694">
    <property type="entry name" value="DNA_pol3_delta_C"/>
    <property type="match status" value="1"/>
</dbReference>
<dbReference type="Gene3D" id="1.10.8.60">
    <property type="match status" value="1"/>
</dbReference>
<keyword evidence="6" id="KW-0239">DNA-directed DNA polymerase</keyword>
<accession>A0A1F8GPW4</accession>
<dbReference type="Pfam" id="PF06144">
    <property type="entry name" value="DNA_pol3_delta"/>
    <property type="match status" value="1"/>
</dbReference>
<dbReference type="EMBL" id="MGKO01000011">
    <property type="protein sequence ID" value="OGN27413.1"/>
    <property type="molecule type" value="Genomic_DNA"/>
</dbReference>
<dbReference type="InterPro" id="IPR048466">
    <property type="entry name" value="DNA_pol3_delta-like_C"/>
</dbReference>
<dbReference type="Proteomes" id="UP000178444">
    <property type="component" value="Unassembled WGS sequence"/>
</dbReference>
<dbReference type="SUPFAM" id="SSF48019">
    <property type="entry name" value="post-AAA+ oligomerization domain-like"/>
    <property type="match status" value="1"/>
</dbReference>
<evidence type="ECO:0000256" key="4">
    <source>
        <dbReference type="ARBA" id="ARBA00022695"/>
    </source>
</evidence>
<comment type="similarity">
    <text evidence="7">Belongs to the DNA polymerase HolA subunit family.</text>
</comment>
<keyword evidence="4" id="KW-0548">Nucleotidyltransferase</keyword>
<dbReference type="GO" id="GO:0006261">
    <property type="term" value="P:DNA-templated DNA replication"/>
    <property type="evidence" value="ECO:0007669"/>
    <property type="project" value="TreeGrafter"/>
</dbReference>
<organism evidence="11 12">
    <name type="scientific">Candidatus Yanofskybacteria bacterium RIFCSPLOWO2_01_FULL_49_17</name>
    <dbReference type="NCBI Taxonomy" id="1802700"/>
    <lineage>
        <taxon>Bacteria</taxon>
        <taxon>Candidatus Yanofskyibacteriota</taxon>
    </lineage>
</organism>
<evidence type="ECO:0000256" key="3">
    <source>
        <dbReference type="ARBA" id="ARBA00022679"/>
    </source>
</evidence>
<dbReference type="AlphaFoldDB" id="A0A1F8GPW4"/>
<evidence type="ECO:0000256" key="6">
    <source>
        <dbReference type="ARBA" id="ARBA00022932"/>
    </source>
</evidence>
<evidence type="ECO:0000313" key="11">
    <source>
        <dbReference type="EMBL" id="OGN27413.1"/>
    </source>
</evidence>
<dbReference type="NCBIfam" id="TIGR01128">
    <property type="entry name" value="holA"/>
    <property type="match status" value="1"/>
</dbReference>
<dbReference type="GO" id="GO:0003677">
    <property type="term" value="F:DNA binding"/>
    <property type="evidence" value="ECO:0007669"/>
    <property type="project" value="InterPro"/>
</dbReference>
<comment type="caution">
    <text evidence="11">The sequence shown here is derived from an EMBL/GenBank/DDBJ whole genome shotgun (WGS) entry which is preliminary data.</text>
</comment>
<keyword evidence="3" id="KW-0808">Transferase</keyword>
<feature type="domain" description="DNA polymerase III delta subunit-like C-terminal" evidence="10">
    <location>
        <begin position="198"/>
        <end position="306"/>
    </location>
</feature>
<name>A0A1F8GPW4_9BACT</name>
<dbReference type="EC" id="2.7.7.7" evidence="1"/>
<evidence type="ECO:0000256" key="2">
    <source>
        <dbReference type="ARBA" id="ARBA00017703"/>
    </source>
</evidence>
<protein>
    <recommendedName>
        <fullName evidence="2">DNA polymerase III subunit delta</fullName>
        <ecNumber evidence="1">2.7.7.7</ecNumber>
    </recommendedName>
</protein>
<dbReference type="GO" id="GO:0009360">
    <property type="term" value="C:DNA polymerase III complex"/>
    <property type="evidence" value="ECO:0007669"/>
    <property type="project" value="InterPro"/>
</dbReference>
<gene>
    <name evidence="11" type="ORF">A2941_01070</name>
</gene>
<sequence>MIIFLYGSDRYRLYQNRDLVVQKFKDKHGAISIQTVDGPASDAPAQFKAALSNNSFFNDIQLVIVRDIFSNPASSEKIGELLDQYDTLNDRQRIVVAIHPGPKSSARSSEVLKLLLNKKNLVREFEPLSETQFEKWLKSEARQREVSFAPGAAKHLMLLTGGDSWRAVNELEKLSNYSKGAVTAAAIDELVLTETEPEIFAFIDALGSRNKPKALELLYRELSLRQDPYYLLSMIIYQFRTLLMVRDAMERTGNASAIASETGLKPFVVNKMKTAAARYTLQDLRRVYQTLCDLELGAKQGTKDLQDSLYEFALSV</sequence>
<dbReference type="GO" id="GO:0003887">
    <property type="term" value="F:DNA-directed DNA polymerase activity"/>
    <property type="evidence" value="ECO:0007669"/>
    <property type="project" value="UniProtKB-KW"/>
</dbReference>
<dbReference type="SUPFAM" id="SSF52540">
    <property type="entry name" value="P-loop containing nucleoside triphosphate hydrolases"/>
    <property type="match status" value="1"/>
</dbReference>
<evidence type="ECO:0000256" key="5">
    <source>
        <dbReference type="ARBA" id="ARBA00022705"/>
    </source>
</evidence>
<dbReference type="InterPro" id="IPR027417">
    <property type="entry name" value="P-loop_NTPase"/>
</dbReference>
<keyword evidence="5" id="KW-0235">DNA replication</keyword>
<dbReference type="InterPro" id="IPR008921">
    <property type="entry name" value="DNA_pol3_clamp-load_cplx_C"/>
</dbReference>
<dbReference type="Gene3D" id="3.40.50.300">
    <property type="entry name" value="P-loop containing nucleotide triphosphate hydrolases"/>
    <property type="match status" value="1"/>
</dbReference>
<evidence type="ECO:0000256" key="7">
    <source>
        <dbReference type="ARBA" id="ARBA00034754"/>
    </source>
</evidence>
<dbReference type="PANTHER" id="PTHR34388:SF1">
    <property type="entry name" value="DNA POLYMERASE III SUBUNIT DELTA"/>
    <property type="match status" value="1"/>
</dbReference>
<dbReference type="Gene3D" id="1.20.272.10">
    <property type="match status" value="1"/>
</dbReference>
<dbReference type="InterPro" id="IPR010372">
    <property type="entry name" value="DNA_pol3_delta_N"/>
</dbReference>
<evidence type="ECO:0000259" key="10">
    <source>
        <dbReference type="Pfam" id="PF21694"/>
    </source>
</evidence>
<evidence type="ECO:0000256" key="1">
    <source>
        <dbReference type="ARBA" id="ARBA00012417"/>
    </source>
</evidence>
<evidence type="ECO:0000313" key="12">
    <source>
        <dbReference type="Proteomes" id="UP000178444"/>
    </source>
</evidence>
<feature type="domain" description="DNA polymerase III delta N-terminal" evidence="9">
    <location>
        <begin position="4"/>
        <end position="124"/>
    </location>
</feature>
<dbReference type="PANTHER" id="PTHR34388">
    <property type="entry name" value="DNA POLYMERASE III SUBUNIT DELTA"/>
    <property type="match status" value="1"/>
</dbReference>
<dbReference type="InterPro" id="IPR005790">
    <property type="entry name" value="DNA_polIII_delta"/>
</dbReference>
<proteinExistence type="inferred from homology"/>
<comment type="catalytic activity">
    <reaction evidence="8">
        <text>DNA(n) + a 2'-deoxyribonucleoside 5'-triphosphate = DNA(n+1) + diphosphate</text>
        <dbReference type="Rhea" id="RHEA:22508"/>
        <dbReference type="Rhea" id="RHEA-COMP:17339"/>
        <dbReference type="Rhea" id="RHEA-COMP:17340"/>
        <dbReference type="ChEBI" id="CHEBI:33019"/>
        <dbReference type="ChEBI" id="CHEBI:61560"/>
        <dbReference type="ChEBI" id="CHEBI:173112"/>
        <dbReference type="EC" id="2.7.7.7"/>
    </reaction>
</comment>
<reference evidence="11 12" key="1">
    <citation type="journal article" date="2016" name="Nat. Commun.">
        <title>Thousands of microbial genomes shed light on interconnected biogeochemical processes in an aquifer system.</title>
        <authorList>
            <person name="Anantharaman K."/>
            <person name="Brown C.T."/>
            <person name="Hug L.A."/>
            <person name="Sharon I."/>
            <person name="Castelle C.J."/>
            <person name="Probst A.J."/>
            <person name="Thomas B.C."/>
            <person name="Singh A."/>
            <person name="Wilkins M.J."/>
            <person name="Karaoz U."/>
            <person name="Brodie E.L."/>
            <person name="Williams K.H."/>
            <person name="Hubbard S.S."/>
            <person name="Banfield J.F."/>
        </authorList>
    </citation>
    <scope>NUCLEOTIDE SEQUENCE [LARGE SCALE GENOMIC DNA]</scope>
</reference>